<keyword evidence="3" id="KW-0862">Zinc</keyword>
<evidence type="ECO:0000313" key="8">
    <source>
        <dbReference type="Proteomes" id="UP000472269"/>
    </source>
</evidence>
<dbReference type="PANTHER" id="PTHR12420">
    <property type="entry name" value="PHD FINGER PROTEIN"/>
    <property type="match status" value="1"/>
</dbReference>
<dbReference type="Gene3D" id="3.30.40.10">
    <property type="entry name" value="Zinc/RING finger domain, C3HC4 (zinc finger)"/>
    <property type="match status" value="2"/>
</dbReference>
<evidence type="ECO:0000256" key="4">
    <source>
        <dbReference type="PROSITE-ProRule" id="PRU00175"/>
    </source>
</evidence>
<reference evidence="7" key="2">
    <citation type="submission" date="2025-09" db="UniProtKB">
        <authorList>
            <consortium name="Ensembl"/>
        </authorList>
    </citation>
    <scope>IDENTIFICATION</scope>
</reference>
<keyword evidence="2 4" id="KW-0863">Zinc-finger</keyword>
<keyword evidence="1" id="KW-0479">Metal-binding</keyword>
<evidence type="ECO:0000256" key="2">
    <source>
        <dbReference type="ARBA" id="ARBA00022771"/>
    </source>
</evidence>
<dbReference type="Ensembl" id="ENSACUT00000013102.1">
    <property type="protein sequence ID" value="ENSACUP00000012272.1"/>
    <property type="gene ID" value="ENSACUG00000008295.1"/>
</dbReference>
<name>A0A663MKD5_ATHCN</name>
<dbReference type="InterPro" id="IPR001841">
    <property type="entry name" value="Znf_RING"/>
</dbReference>
<keyword evidence="8" id="KW-1185">Reference proteome</keyword>
<dbReference type="PANTHER" id="PTHR12420:SF47">
    <property type="entry name" value="PHD FINGER PROTEIN 7"/>
    <property type="match status" value="1"/>
</dbReference>
<organism evidence="7 8">
    <name type="scientific">Athene cunicularia</name>
    <name type="common">Burrowing owl</name>
    <name type="synonym">Speotyto cunicularia</name>
    <dbReference type="NCBI Taxonomy" id="194338"/>
    <lineage>
        <taxon>Eukaryota</taxon>
        <taxon>Metazoa</taxon>
        <taxon>Chordata</taxon>
        <taxon>Craniata</taxon>
        <taxon>Vertebrata</taxon>
        <taxon>Euteleostomi</taxon>
        <taxon>Archelosauria</taxon>
        <taxon>Archosauria</taxon>
        <taxon>Dinosauria</taxon>
        <taxon>Saurischia</taxon>
        <taxon>Theropoda</taxon>
        <taxon>Coelurosauria</taxon>
        <taxon>Aves</taxon>
        <taxon>Neognathae</taxon>
        <taxon>Neoaves</taxon>
        <taxon>Telluraves</taxon>
        <taxon>Strigiformes</taxon>
        <taxon>Strigidae</taxon>
        <taxon>Athene</taxon>
    </lineage>
</organism>
<proteinExistence type="predicted"/>
<dbReference type="InterPro" id="IPR051188">
    <property type="entry name" value="PHD-type_Zinc_Finger"/>
</dbReference>
<dbReference type="GO" id="GO:0005634">
    <property type="term" value="C:nucleus"/>
    <property type="evidence" value="ECO:0007669"/>
    <property type="project" value="TreeGrafter"/>
</dbReference>
<dbReference type="SUPFAM" id="SSF57850">
    <property type="entry name" value="RING/U-box"/>
    <property type="match status" value="1"/>
</dbReference>
<dbReference type="InterPro" id="IPR059102">
    <property type="entry name" value="PHD_PHF7/G2E3-like"/>
</dbReference>
<dbReference type="Proteomes" id="UP000472269">
    <property type="component" value="Unplaced"/>
</dbReference>
<accession>A0A663MKD5</accession>
<dbReference type="PROSITE" id="PS01359">
    <property type="entry name" value="ZF_PHD_1"/>
    <property type="match status" value="2"/>
</dbReference>
<sequence length="289" mass="31306">MPLAGHGPPPCPSARQGQSRPSGQSLRDASPGPQRCSFPVAFALSPPACVLCGRAAADPDICGHKIQQHGLCAHVFCLVSVRLPLTGLLCSFQQCFVCGKSGAATTCCREGCDRSFHLPCTTEGGCGRTQLEAAPEKDTTCLLCLELVGDRKSYGTMVCPACKHAWFHRGCIQGQAVRDGISCFRCPLCRDRDAFSSEMLSMGIRIPFRLDPHAYDDLSERHSRCDACECLCPGGRDHEPLCFPRPWELLLCCSCAAEGTHRCCSRLRTTTASWECNSCILPVQTLSSF</sequence>
<dbReference type="AlphaFoldDB" id="A0A663MKD5"/>
<protein>
    <recommendedName>
        <fullName evidence="6">RING-type domain-containing protein</fullName>
    </recommendedName>
</protein>
<evidence type="ECO:0000259" key="6">
    <source>
        <dbReference type="PROSITE" id="PS50089"/>
    </source>
</evidence>
<dbReference type="InterPro" id="IPR019786">
    <property type="entry name" value="Zinc_finger_PHD-type_CS"/>
</dbReference>
<evidence type="ECO:0000256" key="5">
    <source>
        <dbReference type="SAM" id="MobiDB-lite"/>
    </source>
</evidence>
<dbReference type="SUPFAM" id="SSF57903">
    <property type="entry name" value="FYVE/PHD zinc finger"/>
    <property type="match status" value="1"/>
</dbReference>
<evidence type="ECO:0000256" key="1">
    <source>
        <dbReference type="ARBA" id="ARBA00022723"/>
    </source>
</evidence>
<reference evidence="7" key="1">
    <citation type="submission" date="2025-08" db="UniProtKB">
        <authorList>
            <consortium name="Ensembl"/>
        </authorList>
    </citation>
    <scope>IDENTIFICATION</scope>
</reference>
<feature type="region of interest" description="Disordered" evidence="5">
    <location>
        <begin position="1"/>
        <end position="32"/>
    </location>
</feature>
<dbReference type="Pfam" id="PF26054">
    <property type="entry name" value="PHD_G2E3"/>
    <property type="match status" value="1"/>
</dbReference>
<dbReference type="OMA" id="HAFCAMF"/>
<dbReference type="GO" id="GO:0008270">
    <property type="term" value="F:zinc ion binding"/>
    <property type="evidence" value="ECO:0007669"/>
    <property type="project" value="UniProtKB-KW"/>
</dbReference>
<dbReference type="PROSITE" id="PS50089">
    <property type="entry name" value="ZF_RING_2"/>
    <property type="match status" value="1"/>
</dbReference>
<feature type="domain" description="RING-type" evidence="6">
    <location>
        <begin position="141"/>
        <end position="190"/>
    </location>
</feature>
<dbReference type="SMART" id="SM00184">
    <property type="entry name" value="RING"/>
    <property type="match status" value="1"/>
</dbReference>
<evidence type="ECO:0000313" key="7">
    <source>
        <dbReference type="Ensembl" id="ENSACUP00000012272.1"/>
    </source>
</evidence>
<dbReference type="InterPro" id="IPR011011">
    <property type="entry name" value="Znf_FYVE_PHD"/>
</dbReference>
<feature type="compositionally biased region" description="Polar residues" evidence="5">
    <location>
        <begin position="15"/>
        <end position="27"/>
    </location>
</feature>
<dbReference type="InterPro" id="IPR013083">
    <property type="entry name" value="Znf_RING/FYVE/PHD"/>
</dbReference>
<evidence type="ECO:0000256" key="3">
    <source>
        <dbReference type="ARBA" id="ARBA00022833"/>
    </source>
</evidence>